<protein>
    <submittedName>
        <fullName evidence="1">Uncharacterized protein</fullName>
    </submittedName>
</protein>
<name>A0A819VQC0_9BILA</name>
<feature type="non-terminal residue" evidence="1">
    <location>
        <position position="1"/>
    </location>
</feature>
<evidence type="ECO:0000313" key="2">
    <source>
        <dbReference type="Proteomes" id="UP000663868"/>
    </source>
</evidence>
<accession>A0A819VQC0</accession>
<reference evidence="1" key="1">
    <citation type="submission" date="2021-02" db="EMBL/GenBank/DDBJ databases">
        <authorList>
            <person name="Nowell W R."/>
        </authorList>
    </citation>
    <scope>NUCLEOTIDE SEQUENCE</scope>
</reference>
<proteinExistence type="predicted"/>
<evidence type="ECO:0000313" key="1">
    <source>
        <dbReference type="EMBL" id="CAF4112049.1"/>
    </source>
</evidence>
<dbReference type="Proteomes" id="UP000663868">
    <property type="component" value="Unassembled WGS sequence"/>
</dbReference>
<gene>
    <name evidence="1" type="ORF">KXQ929_LOCUS35139</name>
</gene>
<organism evidence="1 2">
    <name type="scientific">Adineta steineri</name>
    <dbReference type="NCBI Taxonomy" id="433720"/>
    <lineage>
        <taxon>Eukaryota</taxon>
        <taxon>Metazoa</taxon>
        <taxon>Spiralia</taxon>
        <taxon>Gnathifera</taxon>
        <taxon>Rotifera</taxon>
        <taxon>Eurotatoria</taxon>
        <taxon>Bdelloidea</taxon>
        <taxon>Adinetida</taxon>
        <taxon>Adinetidae</taxon>
        <taxon>Adineta</taxon>
    </lineage>
</organism>
<comment type="caution">
    <text evidence="1">The sequence shown here is derived from an EMBL/GenBank/DDBJ whole genome shotgun (WGS) entry which is preliminary data.</text>
</comment>
<sequence>TKAQKQLDDARVNLGNCSHVNDPTEWADLLNKVTDIAIEFGKIQEQLKTMQEVHIERGGTLPYTEDVSTVFTAPHQSSSSNSINKINTVINSSSIQLGLTSPNDMRIGKGGSLPYVPNIT</sequence>
<dbReference type="AlphaFoldDB" id="A0A819VQC0"/>
<dbReference type="EMBL" id="CAJOBB010005004">
    <property type="protein sequence ID" value="CAF4112049.1"/>
    <property type="molecule type" value="Genomic_DNA"/>
</dbReference>